<dbReference type="AlphaFoldDB" id="A0A3B0ZF84"/>
<dbReference type="Gene3D" id="1.10.287.460">
    <property type="entry name" value="Peptidyl-prolyl cis-trans isomerase, FKBP-type, N-terminal domain"/>
    <property type="match status" value="1"/>
</dbReference>
<evidence type="ECO:0000256" key="5">
    <source>
        <dbReference type="ARBA" id="ARBA00023110"/>
    </source>
</evidence>
<dbReference type="Pfam" id="PF01346">
    <property type="entry name" value="FKBP_N"/>
    <property type="match status" value="1"/>
</dbReference>
<keyword evidence="6 9" id="KW-0413">Isomerase</keyword>
<evidence type="ECO:0000256" key="1">
    <source>
        <dbReference type="ARBA" id="ARBA00000971"/>
    </source>
</evidence>
<organism evidence="9">
    <name type="scientific">hydrothermal vent metagenome</name>
    <dbReference type="NCBI Taxonomy" id="652676"/>
    <lineage>
        <taxon>unclassified sequences</taxon>
        <taxon>metagenomes</taxon>
        <taxon>ecological metagenomes</taxon>
    </lineage>
</organism>
<name>A0A3B0ZF84_9ZZZZ</name>
<dbReference type="InterPro" id="IPR036944">
    <property type="entry name" value="PPIase_FKBP_N_sf"/>
</dbReference>
<keyword evidence="4" id="KW-0732">Signal</keyword>
<evidence type="ECO:0000256" key="2">
    <source>
        <dbReference type="ARBA" id="ARBA00006577"/>
    </source>
</evidence>
<dbReference type="PANTHER" id="PTHR43811">
    <property type="entry name" value="FKBP-TYPE PEPTIDYL-PROLYL CIS-TRANS ISOMERASE FKPA"/>
    <property type="match status" value="1"/>
</dbReference>
<dbReference type="InterPro" id="IPR046357">
    <property type="entry name" value="PPIase_dom_sf"/>
</dbReference>
<reference evidence="9" key="1">
    <citation type="submission" date="2018-06" db="EMBL/GenBank/DDBJ databases">
        <authorList>
            <person name="Zhirakovskaya E."/>
        </authorList>
    </citation>
    <scope>NUCLEOTIDE SEQUENCE</scope>
</reference>
<dbReference type="EMBL" id="UOFS01000011">
    <property type="protein sequence ID" value="VAW92138.1"/>
    <property type="molecule type" value="Genomic_DNA"/>
</dbReference>
<evidence type="ECO:0000256" key="6">
    <source>
        <dbReference type="ARBA" id="ARBA00023235"/>
    </source>
</evidence>
<dbReference type="PRINTS" id="PR01730">
    <property type="entry name" value="INFPOTNTIATR"/>
</dbReference>
<dbReference type="PROSITE" id="PS50059">
    <property type="entry name" value="FKBP_PPIASE"/>
    <property type="match status" value="1"/>
</dbReference>
<dbReference type="FunFam" id="3.10.50.40:FF:000045">
    <property type="entry name" value="Peptidyl-prolyl cis-trans isomerase"/>
    <property type="match status" value="1"/>
</dbReference>
<evidence type="ECO:0000256" key="7">
    <source>
        <dbReference type="ARBA" id="ARBA00029569"/>
    </source>
</evidence>
<dbReference type="EC" id="5.2.1.8" evidence="3"/>
<dbReference type="Gene3D" id="3.10.50.40">
    <property type="match status" value="1"/>
</dbReference>
<dbReference type="SUPFAM" id="SSF54534">
    <property type="entry name" value="FKBP-like"/>
    <property type="match status" value="1"/>
</dbReference>
<keyword evidence="5" id="KW-0697">Rotamase</keyword>
<evidence type="ECO:0000256" key="4">
    <source>
        <dbReference type="ARBA" id="ARBA00022729"/>
    </source>
</evidence>
<dbReference type="InterPro" id="IPR000774">
    <property type="entry name" value="PPIase_FKBP_N"/>
</dbReference>
<dbReference type="InterPro" id="IPR008104">
    <property type="entry name" value="INFPOTNTIATR"/>
</dbReference>
<comment type="catalytic activity">
    <reaction evidence="1">
        <text>[protein]-peptidylproline (omega=180) = [protein]-peptidylproline (omega=0)</text>
        <dbReference type="Rhea" id="RHEA:16237"/>
        <dbReference type="Rhea" id="RHEA-COMP:10747"/>
        <dbReference type="Rhea" id="RHEA-COMP:10748"/>
        <dbReference type="ChEBI" id="CHEBI:83833"/>
        <dbReference type="ChEBI" id="CHEBI:83834"/>
        <dbReference type="EC" id="5.2.1.8"/>
    </reaction>
</comment>
<sequence length="231" mass="24919">MKKVLRFALTSALVIATTGQALAADVKSTKQKTSYAIGVNMSNNLKSLSSELDVEALIDGLSTGLKGSKLKLTDEEMKTTLMAFQKKITEKRSAEKNKAKSVNVEAGKKFLADNKKKKGIITTKSGLQYKVIKSAQSGKSPKATETVTTHYRGTLIDGTEFDSSYARKKPTSFPVNGVIKGWTEALQLMKPGDKWKLFIPADLAYGDRGAGPKIGPGATLIFDIELIKIGS</sequence>
<dbReference type="Pfam" id="PF00254">
    <property type="entry name" value="FKBP_C"/>
    <property type="match status" value="1"/>
</dbReference>
<protein>
    <recommendedName>
        <fullName evidence="3">peptidylprolyl isomerase</fullName>
        <ecNumber evidence="3">5.2.1.8</ecNumber>
    </recommendedName>
    <alternativeName>
        <fullName evidence="7">Rotamase</fullName>
    </alternativeName>
</protein>
<feature type="domain" description="PPIase FKBP-type" evidence="8">
    <location>
        <begin position="144"/>
        <end position="230"/>
    </location>
</feature>
<dbReference type="InterPro" id="IPR001179">
    <property type="entry name" value="PPIase_FKBP_dom"/>
</dbReference>
<accession>A0A3B0ZF84</accession>
<dbReference type="GO" id="GO:0003755">
    <property type="term" value="F:peptidyl-prolyl cis-trans isomerase activity"/>
    <property type="evidence" value="ECO:0007669"/>
    <property type="project" value="UniProtKB-KW"/>
</dbReference>
<dbReference type="GO" id="GO:0016020">
    <property type="term" value="C:membrane"/>
    <property type="evidence" value="ECO:0007669"/>
    <property type="project" value="InterPro"/>
</dbReference>
<proteinExistence type="inferred from homology"/>
<dbReference type="GO" id="GO:0006457">
    <property type="term" value="P:protein folding"/>
    <property type="evidence" value="ECO:0007669"/>
    <property type="project" value="InterPro"/>
</dbReference>
<evidence type="ECO:0000313" key="9">
    <source>
        <dbReference type="EMBL" id="VAW92138.1"/>
    </source>
</evidence>
<gene>
    <name evidence="9" type="ORF">MNBD_GAMMA22-2369</name>
</gene>
<evidence type="ECO:0000259" key="8">
    <source>
        <dbReference type="PROSITE" id="PS50059"/>
    </source>
</evidence>
<comment type="similarity">
    <text evidence="2">Belongs to the FKBP-type PPIase family.</text>
</comment>
<evidence type="ECO:0000256" key="3">
    <source>
        <dbReference type="ARBA" id="ARBA00013194"/>
    </source>
</evidence>
<dbReference type="PANTHER" id="PTHR43811:SF19">
    <property type="entry name" value="39 KDA FK506-BINDING NUCLEAR PROTEIN"/>
    <property type="match status" value="1"/>
</dbReference>